<comment type="similarity">
    <text evidence="1">Belongs to the PPR family. P subfamily.</text>
</comment>
<feature type="repeat" description="PPR" evidence="3">
    <location>
        <begin position="186"/>
        <end position="220"/>
    </location>
</feature>
<dbReference type="GO" id="GO:0003729">
    <property type="term" value="F:mRNA binding"/>
    <property type="evidence" value="ECO:0007669"/>
    <property type="project" value="TreeGrafter"/>
</dbReference>
<dbReference type="PANTHER" id="PTHR47938">
    <property type="entry name" value="RESPIRATORY COMPLEX I CHAPERONE (CIA84), PUTATIVE (AFU_ORTHOLOGUE AFUA_2G06020)-RELATED"/>
    <property type="match status" value="1"/>
</dbReference>
<dbReference type="EMBL" id="JBBNAG010000004">
    <property type="protein sequence ID" value="KAK9140812.1"/>
    <property type="molecule type" value="Genomic_DNA"/>
</dbReference>
<feature type="repeat" description="PPR" evidence="3">
    <location>
        <begin position="79"/>
        <end position="114"/>
    </location>
</feature>
<dbReference type="NCBIfam" id="TIGR00756">
    <property type="entry name" value="PPR"/>
    <property type="match status" value="8"/>
</dbReference>
<dbReference type="InterPro" id="IPR002885">
    <property type="entry name" value="PPR_rpt"/>
</dbReference>
<comment type="caution">
    <text evidence="4">The sequence shown here is derived from an EMBL/GenBank/DDBJ whole genome shotgun (WGS) entry which is preliminary data.</text>
</comment>
<evidence type="ECO:0000256" key="2">
    <source>
        <dbReference type="ARBA" id="ARBA00022737"/>
    </source>
</evidence>
<dbReference type="AlphaFoldDB" id="A0AAP0PE67"/>
<evidence type="ECO:0000313" key="5">
    <source>
        <dbReference type="Proteomes" id="UP001419268"/>
    </source>
</evidence>
<dbReference type="InterPro" id="IPR011990">
    <property type="entry name" value="TPR-like_helical_dom_sf"/>
</dbReference>
<feature type="repeat" description="PPR" evidence="3">
    <location>
        <begin position="44"/>
        <end position="78"/>
    </location>
</feature>
<feature type="repeat" description="PPR" evidence="3">
    <location>
        <begin position="256"/>
        <end position="290"/>
    </location>
</feature>
<feature type="repeat" description="PPR" evidence="3">
    <location>
        <begin position="9"/>
        <end position="43"/>
    </location>
</feature>
<evidence type="ECO:0008006" key="6">
    <source>
        <dbReference type="Google" id="ProtNLM"/>
    </source>
</evidence>
<sequence length="372" mass="41923">MKDFNSCPNTFTYNTMLHLLVQKQVYVLALAVYNQMMKSDCRPNRATYGILIDGLCKAGTIEDSINLFDEMTHRGISPDIMIYTVIVSGLCQEKRTGDAKRLLLDTTKMNKCSPDTIAYHALLNGFCKLGGMDEIVSILKCIKNEGFVVGLNGYSCLIDGLFRIGRFREACRLRHNLMSNRNIAPDCILYTIMMKGLTMEGKVEDAVKLLSEMASTGIVPDTFCYNTLIKGFCDMGLLDEARSLKLEISQNDCFPNSATYTILICGLCKKGIVDEAQQIFEEMEKLGCLPTVMTFNALISGLCKAGELEQAHFLFYKMEIGRNLIEHRYRVLELREMTAITTRKLPQRKVLQPSQPMSFKECPNYNTISKDA</sequence>
<dbReference type="Proteomes" id="UP001419268">
    <property type="component" value="Unassembled WGS sequence"/>
</dbReference>
<dbReference type="PROSITE" id="PS51375">
    <property type="entry name" value="PPR"/>
    <property type="match status" value="9"/>
</dbReference>
<feature type="repeat" description="PPR" evidence="3">
    <location>
        <begin position="291"/>
        <end position="321"/>
    </location>
</feature>
<protein>
    <recommendedName>
        <fullName evidence="6">Pentatricopeptide repeat-containing protein</fullName>
    </recommendedName>
</protein>
<evidence type="ECO:0000256" key="1">
    <source>
        <dbReference type="ARBA" id="ARBA00007626"/>
    </source>
</evidence>
<dbReference type="PANTHER" id="PTHR47938:SF35">
    <property type="entry name" value="PENTATRICOPEPTIDE REPEAT-CONTAINING PROTEIN 4, MITOCHONDRIAL-RELATED"/>
    <property type="match status" value="1"/>
</dbReference>
<accession>A0AAP0PE67</accession>
<feature type="repeat" description="PPR" evidence="3">
    <location>
        <begin position="150"/>
        <end position="185"/>
    </location>
</feature>
<feature type="repeat" description="PPR" evidence="3">
    <location>
        <begin position="115"/>
        <end position="149"/>
    </location>
</feature>
<evidence type="ECO:0000256" key="3">
    <source>
        <dbReference type="PROSITE-ProRule" id="PRU00708"/>
    </source>
</evidence>
<keyword evidence="2" id="KW-0677">Repeat</keyword>
<proteinExistence type="inferred from homology"/>
<keyword evidence="5" id="KW-1185">Reference proteome</keyword>
<organism evidence="4 5">
    <name type="scientific">Stephania cephalantha</name>
    <dbReference type="NCBI Taxonomy" id="152367"/>
    <lineage>
        <taxon>Eukaryota</taxon>
        <taxon>Viridiplantae</taxon>
        <taxon>Streptophyta</taxon>
        <taxon>Embryophyta</taxon>
        <taxon>Tracheophyta</taxon>
        <taxon>Spermatophyta</taxon>
        <taxon>Magnoliopsida</taxon>
        <taxon>Ranunculales</taxon>
        <taxon>Menispermaceae</taxon>
        <taxon>Menispermoideae</taxon>
        <taxon>Cissampelideae</taxon>
        <taxon>Stephania</taxon>
    </lineage>
</organism>
<dbReference type="Pfam" id="PF13041">
    <property type="entry name" value="PPR_2"/>
    <property type="match status" value="4"/>
</dbReference>
<feature type="repeat" description="PPR" evidence="3">
    <location>
        <begin position="221"/>
        <end position="255"/>
    </location>
</feature>
<reference evidence="4 5" key="1">
    <citation type="submission" date="2024-01" db="EMBL/GenBank/DDBJ databases">
        <title>Genome assemblies of Stephania.</title>
        <authorList>
            <person name="Yang L."/>
        </authorList>
    </citation>
    <scope>NUCLEOTIDE SEQUENCE [LARGE SCALE GENOMIC DNA]</scope>
    <source>
        <strain evidence="4">JXDWG</strain>
        <tissue evidence="4">Leaf</tissue>
    </source>
</reference>
<gene>
    <name evidence="4" type="ORF">Scep_010493</name>
</gene>
<dbReference type="Gene3D" id="1.25.40.10">
    <property type="entry name" value="Tetratricopeptide repeat domain"/>
    <property type="match status" value="4"/>
</dbReference>
<dbReference type="Pfam" id="PF01535">
    <property type="entry name" value="PPR"/>
    <property type="match status" value="1"/>
</dbReference>
<name>A0AAP0PE67_9MAGN</name>
<evidence type="ECO:0000313" key="4">
    <source>
        <dbReference type="EMBL" id="KAK9140812.1"/>
    </source>
</evidence>